<proteinExistence type="predicted"/>
<protein>
    <submittedName>
        <fullName evidence="1">Uncharacterized protein</fullName>
    </submittedName>
</protein>
<reference evidence="1 2" key="1">
    <citation type="submission" date="2018-11" db="EMBL/GenBank/DDBJ databases">
        <authorList>
            <consortium name="Pathogen Informatics"/>
        </authorList>
    </citation>
    <scope>NUCLEOTIDE SEQUENCE [LARGE SCALE GENOMIC DNA]</scope>
</reference>
<accession>A0A3P7MBD9</accession>
<evidence type="ECO:0000313" key="2">
    <source>
        <dbReference type="Proteomes" id="UP000281553"/>
    </source>
</evidence>
<sequence>MHSLKLPNKGNSEDLRGNVDENYVTLTGKDASAPVVRDELIFPSLHSQLLVQGASVATKLVDYGKSVVCHRYSDPGAPNGSRELTRLRGLLPNLLPREGCLDSLPLTYIRHLYWKANGKQPALYECVSEANCPFATDSYLQLCCHLNFGHSVLVRLDESEDISTKKLQGDVLASPLEAAKCFYPVLTTSLEPTIWKFACTLCPLQFTYLNHLNDHLFK</sequence>
<dbReference type="AlphaFoldDB" id="A0A3P7MBD9"/>
<keyword evidence="2" id="KW-1185">Reference proteome</keyword>
<dbReference type="OrthoDB" id="10552557at2759"/>
<dbReference type="Proteomes" id="UP000281553">
    <property type="component" value="Unassembled WGS sequence"/>
</dbReference>
<evidence type="ECO:0000313" key="1">
    <source>
        <dbReference type="EMBL" id="VDN20803.1"/>
    </source>
</evidence>
<gene>
    <name evidence="1" type="ORF">DILT_LOCUS13701</name>
</gene>
<dbReference type="EMBL" id="UYRU01071251">
    <property type="protein sequence ID" value="VDN20803.1"/>
    <property type="molecule type" value="Genomic_DNA"/>
</dbReference>
<organism evidence="1 2">
    <name type="scientific">Dibothriocephalus latus</name>
    <name type="common">Fish tapeworm</name>
    <name type="synonym">Diphyllobothrium latum</name>
    <dbReference type="NCBI Taxonomy" id="60516"/>
    <lineage>
        <taxon>Eukaryota</taxon>
        <taxon>Metazoa</taxon>
        <taxon>Spiralia</taxon>
        <taxon>Lophotrochozoa</taxon>
        <taxon>Platyhelminthes</taxon>
        <taxon>Cestoda</taxon>
        <taxon>Eucestoda</taxon>
        <taxon>Diphyllobothriidea</taxon>
        <taxon>Diphyllobothriidae</taxon>
        <taxon>Dibothriocephalus</taxon>
    </lineage>
</organism>
<name>A0A3P7MBD9_DIBLA</name>